<evidence type="ECO:0000259" key="4">
    <source>
        <dbReference type="Pfam" id="PF14908"/>
    </source>
</evidence>
<evidence type="ECO:0000259" key="6">
    <source>
        <dbReference type="Pfam" id="PF21057"/>
    </source>
</evidence>
<proteinExistence type="predicted"/>
<protein>
    <submittedName>
        <fullName evidence="7">Coiled-coil domain-containing protein 81</fullName>
    </submittedName>
</protein>
<feature type="domain" description="CCDC81 HU" evidence="4">
    <location>
        <begin position="193"/>
        <end position="258"/>
    </location>
</feature>
<name>A0A3N0YVY3_ANAGA</name>
<feature type="region of interest" description="Disordered" evidence="2">
    <location>
        <begin position="373"/>
        <end position="462"/>
    </location>
</feature>
<dbReference type="PANTHER" id="PTHR14362">
    <property type="entry name" value="COILED-COIL DOMAIN-CONTAINING PROTEIN 81"/>
    <property type="match status" value="1"/>
</dbReference>
<feature type="compositionally biased region" description="Basic and acidic residues" evidence="2">
    <location>
        <begin position="640"/>
        <end position="650"/>
    </location>
</feature>
<sequence length="808" mass="91123">MFGCLVAGRLVQTDAQQVASDKFVFNLPDCENVNHVVVFMLGTVPFPAGMGGAVYFSFPDPAVGQVWQLLGFITNDKPSAIFKISGLKAGEGGAHPFGMMTVPQAPSVAQVGVSIESLDLLAQQTPVSNSAVSTVDSFTQFTQKMLESLYNFTSSFALSQSQMTPNPSEMFVPASSILKCQRRFIPSFSFFTDIDHIWSSVSSFIEKQMFLRKGVCIFGLGTFTFCQQKLNLGNKHILIQRPAFILSEKLSQYYGLKQIKPQATEDMKQCEVYISAEAELTRISSDVPVVPLNFSAVSAQSPYDRDAVEGCVRETLHLLLRAACARQSVLHTFPGIGVLAFRQSRVKMMFYRDFISALDGTGKLSAALTNRLETSNGGASERPSSFTLPSISAGEPLREEPPAARHTDRDDGRESRPADGEMETDLTDGLLDKSPSNTDRDEDVSGPAGGAVSIRTPERSAAGVNVTCADHRRAGQELCYVCMQRAQRNLPVYLSEESRRAEREQERVLMLNQHQKDLQYFQKEETDRQKKRADGQKVAAFNLGVAEAQRRWKAAACSQSHGSYIFAGRPCTADRLPQQRLFMQELMQEACRRRQTQTQTQQEQQRLDRLHLLQMSEEMALKRSQQLHEKHKMAKTYRKALEEQSEHRCSETAPHTPGSDARPVFGLMDSNPAALAEQRQRAQKISEELMNTADGRRRDMLKKRLNEQKREREIMQRDHKEMLEERICHYEKRRQLQAACVENWQHSANMRHQQQQEELNIRRFGGQTLTDQLGQYERCSRCKRSTSNCGRTNIFRDTNYVSGSRLML</sequence>
<feature type="domain" description="Hikeshi-like N-terminal" evidence="3">
    <location>
        <begin position="6"/>
        <end position="129"/>
    </location>
</feature>
<organism evidence="7 8">
    <name type="scientific">Anabarilius grahami</name>
    <name type="common">Kanglang fish</name>
    <name type="synonym">Barilius grahami</name>
    <dbReference type="NCBI Taxonomy" id="495550"/>
    <lineage>
        <taxon>Eukaryota</taxon>
        <taxon>Metazoa</taxon>
        <taxon>Chordata</taxon>
        <taxon>Craniata</taxon>
        <taxon>Vertebrata</taxon>
        <taxon>Euteleostomi</taxon>
        <taxon>Actinopterygii</taxon>
        <taxon>Neopterygii</taxon>
        <taxon>Teleostei</taxon>
        <taxon>Ostariophysi</taxon>
        <taxon>Cypriniformes</taxon>
        <taxon>Xenocyprididae</taxon>
        <taxon>Xenocypridinae</taxon>
        <taxon>Xenocypridinae incertae sedis</taxon>
        <taxon>Anabarilius</taxon>
    </lineage>
</organism>
<feature type="compositionally biased region" description="Polar residues" evidence="2">
    <location>
        <begin position="373"/>
        <end position="390"/>
    </location>
</feature>
<dbReference type="Pfam" id="PF14908">
    <property type="entry name" value="HU-CCDC81_euk_1"/>
    <property type="match status" value="1"/>
</dbReference>
<feature type="compositionally biased region" description="Basic and acidic residues" evidence="2">
    <location>
        <begin position="396"/>
        <end position="419"/>
    </location>
</feature>
<dbReference type="Proteomes" id="UP000281406">
    <property type="component" value="Unassembled WGS sequence"/>
</dbReference>
<dbReference type="GO" id="GO:0005815">
    <property type="term" value="C:microtubule organizing center"/>
    <property type="evidence" value="ECO:0007669"/>
    <property type="project" value="TreeGrafter"/>
</dbReference>
<accession>A0A3N0YVY3</accession>
<dbReference type="EMBL" id="RJVU01021107">
    <property type="protein sequence ID" value="ROL50346.1"/>
    <property type="molecule type" value="Genomic_DNA"/>
</dbReference>
<evidence type="ECO:0000313" key="7">
    <source>
        <dbReference type="EMBL" id="ROL50346.1"/>
    </source>
</evidence>
<feature type="domain" description="Hikeshi-like C-terminal" evidence="6">
    <location>
        <begin position="136"/>
        <end position="177"/>
    </location>
</feature>
<evidence type="ECO:0000256" key="2">
    <source>
        <dbReference type="SAM" id="MobiDB-lite"/>
    </source>
</evidence>
<dbReference type="InterPro" id="IPR008493">
    <property type="entry name" value="Hikeshi-like_N"/>
</dbReference>
<evidence type="ECO:0000256" key="1">
    <source>
        <dbReference type="SAM" id="Coils"/>
    </source>
</evidence>
<dbReference type="OrthoDB" id="125906at2759"/>
<dbReference type="AlphaFoldDB" id="A0A3N0YVY3"/>
<dbReference type="InterPro" id="IPR040673">
    <property type="entry name" value="CCDC81_HU_dom_2"/>
</dbReference>
<feature type="domain" description="CCDC81 HU" evidence="5">
    <location>
        <begin position="288"/>
        <end position="362"/>
    </location>
</feature>
<evidence type="ECO:0000313" key="8">
    <source>
        <dbReference type="Proteomes" id="UP000281406"/>
    </source>
</evidence>
<dbReference type="Pfam" id="PF21057">
    <property type="entry name" value="Hikeshi-like_C"/>
    <property type="match status" value="1"/>
</dbReference>
<evidence type="ECO:0000259" key="5">
    <source>
        <dbReference type="Pfam" id="PF18289"/>
    </source>
</evidence>
<dbReference type="PANTHER" id="PTHR14362:SF2">
    <property type="entry name" value="COILED-COIL DOMAIN-CONTAINING PROTEIN 81"/>
    <property type="match status" value="1"/>
</dbReference>
<reference evidence="7 8" key="1">
    <citation type="submission" date="2018-10" db="EMBL/GenBank/DDBJ databases">
        <title>Genome assembly for a Yunnan-Guizhou Plateau 3E fish, Anabarilius grahami (Regan), and its evolutionary and genetic applications.</title>
        <authorList>
            <person name="Jiang W."/>
        </authorList>
    </citation>
    <scope>NUCLEOTIDE SEQUENCE [LARGE SCALE GENOMIC DNA]</scope>
    <source>
        <strain evidence="7">AG-KIZ</strain>
        <tissue evidence="7">Muscle</tissue>
    </source>
</reference>
<gene>
    <name evidence="7" type="ORF">DPX16_4277</name>
</gene>
<evidence type="ECO:0000259" key="3">
    <source>
        <dbReference type="Pfam" id="PF05603"/>
    </source>
</evidence>
<dbReference type="Pfam" id="PF05603">
    <property type="entry name" value="Hikeshi-like_N"/>
    <property type="match status" value="1"/>
</dbReference>
<dbReference type="InterPro" id="IPR026295">
    <property type="entry name" value="CCD81"/>
</dbReference>
<feature type="coiled-coil region" evidence="1">
    <location>
        <begin position="698"/>
        <end position="725"/>
    </location>
</feature>
<feature type="region of interest" description="Disordered" evidence="2">
    <location>
        <begin position="640"/>
        <end position="662"/>
    </location>
</feature>
<keyword evidence="8" id="KW-1185">Reference proteome</keyword>
<keyword evidence="1" id="KW-0175">Coiled coil</keyword>
<dbReference type="InterPro" id="IPR028034">
    <property type="entry name" value="HU-CCDC81"/>
</dbReference>
<dbReference type="InterPro" id="IPR048364">
    <property type="entry name" value="Hikeshi-like_C"/>
</dbReference>
<comment type="caution">
    <text evidence="7">The sequence shown here is derived from an EMBL/GenBank/DDBJ whole genome shotgun (WGS) entry which is preliminary data.</text>
</comment>
<dbReference type="Pfam" id="PF18289">
    <property type="entry name" value="HU-CCDC81_euk_2"/>
    <property type="match status" value="1"/>
</dbReference>